<organism evidence="2 3">
    <name type="scientific">Georgenia daeguensis</name>
    <dbReference type="NCBI Taxonomy" id="908355"/>
    <lineage>
        <taxon>Bacteria</taxon>
        <taxon>Bacillati</taxon>
        <taxon>Actinomycetota</taxon>
        <taxon>Actinomycetes</taxon>
        <taxon>Micrococcales</taxon>
        <taxon>Bogoriellaceae</taxon>
        <taxon>Georgenia</taxon>
    </lineage>
</organism>
<feature type="compositionally biased region" description="Low complexity" evidence="1">
    <location>
        <begin position="75"/>
        <end position="90"/>
    </location>
</feature>
<dbReference type="EMBL" id="BAABBA010000003">
    <property type="protein sequence ID" value="GAA4286365.1"/>
    <property type="molecule type" value="Genomic_DNA"/>
</dbReference>
<comment type="caution">
    <text evidence="2">The sequence shown here is derived from an EMBL/GenBank/DDBJ whole genome shotgun (WGS) entry which is preliminary data.</text>
</comment>
<feature type="region of interest" description="Disordered" evidence="1">
    <location>
        <begin position="1"/>
        <end position="26"/>
    </location>
</feature>
<gene>
    <name evidence="2" type="ORF">GCM10022262_07240</name>
</gene>
<reference evidence="3" key="1">
    <citation type="journal article" date="2019" name="Int. J. Syst. Evol. Microbiol.">
        <title>The Global Catalogue of Microorganisms (GCM) 10K type strain sequencing project: providing services to taxonomists for standard genome sequencing and annotation.</title>
        <authorList>
            <consortium name="The Broad Institute Genomics Platform"/>
            <consortium name="The Broad Institute Genome Sequencing Center for Infectious Disease"/>
            <person name="Wu L."/>
            <person name="Ma J."/>
        </authorList>
    </citation>
    <scope>NUCLEOTIDE SEQUENCE [LARGE SCALE GENOMIC DNA]</scope>
    <source>
        <strain evidence="3">JCM 17459</strain>
    </source>
</reference>
<keyword evidence="3" id="KW-1185">Reference proteome</keyword>
<name>A0ABP8EQZ9_9MICO</name>
<feature type="region of interest" description="Disordered" evidence="1">
    <location>
        <begin position="71"/>
        <end position="103"/>
    </location>
</feature>
<sequence length="103" mass="11465">MWAGPVARPSAVLTERRGPHVRTRGDHGWETLTKAARPHESMLDVVADPNRAPELVTLREKLRSWRLYDHLRTDPGSPARSPRPGSRTSALADDGICCPHWPG</sequence>
<evidence type="ECO:0000256" key="1">
    <source>
        <dbReference type="SAM" id="MobiDB-lite"/>
    </source>
</evidence>
<protein>
    <submittedName>
        <fullName evidence="2">Uncharacterized protein</fullName>
    </submittedName>
</protein>
<accession>A0ABP8EQZ9</accession>
<evidence type="ECO:0000313" key="3">
    <source>
        <dbReference type="Proteomes" id="UP001499841"/>
    </source>
</evidence>
<feature type="compositionally biased region" description="Basic and acidic residues" evidence="1">
    <location>
        <begin position="14"/>
        <end position="26"/>
    </location>
</feature>
<proteinExistence type="predicted"/>
<dbReference type="Proteomes" id="UP001499841">
    <property type="component" value="Unassembled WGS sequence"/>
</dbReference>
<evidence type="ECO:0000313" key="2">
    <source>
        <dbReference type="EMBL" id="GAA4286365.1"/>
    </source>
</evidence>